<dbReference type="Proteomes" id="UP001295423">
    <property type="component" value="Unassembled WGS sequence"/>
</dbReference>
<organism evidence="2 3">
    <name type="scientific">Cylindrotheca closterium</name>
    <dbReference type="NCBI Taxonomy" id="2856"/>
    <lineage>
        <taxon>Eukaryota</taxon>
        <taxon>Sar</taxon>
        <taxon>Stramenopiles</taxon>
        <taxon>Ochrophyta</taxon>
        <taxon>Bacillariophyta</taxon>
        <taxon>Bacillariophyceae</taxon>
        <taxon>Bacillariophycidae</taxon>
        <taxon>Bacillariales</taxon>
        <taxon>Bacillariaceae</taxon>
        <taxon>Cylindrotheca</taxon>
    </lineage>
</organism>
<dbReference type="AlphaFoldDB" id="A0AAD2CDB0"/>
<dbReference type="EMBL" id="CAKOGP040000113">
    <property type="protein sequence ID" value="CAJ1930675.1"/>
    <property type="molecule type" value="Genomic_DNA"/>
</dbReference>
<evidence type="ECO:0000313" key="3">
    <source>
        <dbReference type="Proteomes" id="UP001295423"/>
    </source>
</evidence>
<accession>A0AAD2CDB0</accession>
<sequence length="120" mass="12857">MAEVSVTNPSPGDAADMGIRDWPQQQKEGTWNEEASEDQTLVRYILDGTGFLDTEADDLGQKSYKLTPGTLVEITGQASLNWKANDKLIVLSPGFEEVGKFLGVLVGLVITCGVLVGSTL</sequence>
<reference evidence="2" key="1">
    <citation type="submission" date="2023-08" db="EMBL/GenBank/DDBJ databases">
        <authorList>
            <person name="Audoor S."/>
            <person name="Bilcke G."/>
        </authorList>
    </citation>
    <scope>NUCLEOTIDE SEQUENCE</scope>
</reference>
<feature type="compositionally biased region" description="Polar residues" evidence="1">
    <location>
        <begin position="1"/>
        <end position="10"/>
    </location>
</feature>
<proteinExistence type="predicted"/>
<evidence type="ECO:0000313" key="2">
    <source>
        <dbReference type="EMBL" id="CAJ1930675.1"/>
    </source>
</evidence>
<keyword evidence="3" id="KW-1185">Reference proteome</keyword>
<comment type="caution">
    <text evidence="2">The sequence shown here is derived from an EMBL/GenBank/DDBJ whole genome shotgun (WGS) entry which is preliminary data.</text>
</comment>
<feature type="region of interest" description="Disordered" evidence="1">
    <location>
        <begin position="1"/>
        <end position="34"/>
    </location>
</feature>
<name>A0AAD2CDB0_9STRA</name>
<protein>
    <submittedName>
        <fullName evidence="2">Uncharacterized protein</fullName>
    </submittedName>
</protein>
<gene>
    <name evidence="2" type="ORF">CYCCA115_LOCUS2031</name>
</gene>
<evidence type="ECO:0000256" key="1">
    <source>
        <dbReference type="SAM" id="MobiDB-lite"/>
    </source>
</evidence>